<organism evidence="5 6">
    <name type="scientific">Haloferax gibbonsii</name>
    <dbReference type="NCBI Taxonomy" id="35746"/>
    <lineage>
        <taxon>Archaea</taxon>
        <taxon>Methanobacteriati</taxon>
        <taxon>Methanobacteriota</taxon>
        <taxon>Stenosarchaea group</taxon>
        <taxon>Halobacteria</taxon>
        <taxon>Halobacteriales</taxon>
        <taxon>Haloferacaceae</taxon>
        <taxon>Haloferax</taxon>
    </lineage>
</organism>
<dbReference type="PANTHER" id="PTHR30536">
    <property type="entry name" value="ALTRONATE/GALACTARATE DEHYDRATASE"/>
    <property type="match status" value="1"/>
</dbReference>
<dbReference type="PANTHER" id="PTHR30536:SF5">
    <property type="entry name" value="ALTRONATE DEHYDRATASE"/>
    <property type="match status" value="1"/>
</dbReference>
<dbReference type="RefSeq" id="WP_050459977.1">
    <property type="nucleotide sequence ID" value="NZ_CP011948.1"/>
</dbReference>
<gene>
    <name evidence="5" type="ORF">ABY42_15240</name>
</gene>
<dbReference type="GeneID" id="25247334"/>
<dbReference type="Pfam" id="PF20629">
    <property type="entry name" value="GD_AH_C"/>
    <property type="match status" value="1"/>
</dbReference>
<dbReference type="InterPro" id="IPR048332">
    <property type="entry name" value="GD_AH_C"/>
</dbReference>
<dbReference type="GO" id="GO:0019698">
    <property type="term" value="P:D-galacturonate catabolic process"/>
    <property type="evidence" value="ECO:0007669"/>
    <property type="project" value="TreeGrafter"/>
</dbReference>
<evidence type="ECO:0000259" key="4">
    <source>
        <dbReference type="Pfam" id="PF20629"/>
    </source>
</evidence>
<protein>
    <submittedName>
        <fullName evidence="5">Altronate dehydratase</fullName>
    </submittedName>
</protein>
<evidence type="ECO:0000259" key="3">
    <source>
        <dbReference type="Pfam" id="PF04295"/>
    </source>
</evidence>
<sequence length="389" mass="39213">MTRNPHPDPRPVTADSFAGYRRPDGRLGIRNRVLVLPSVICSHVVAEEIAARSPGAVAAPHDHGCGQLGADAEQTERTLVGLAGNPNVAGTVVVGLGCETVRSDVVAAAVEERGLPVRELTIQDAGGTDACVDRGTDAVADLRESAAAQGTDGATATADEPPATLGDLTVGVVVDDLADSTRRHAYPLVAELVERVASAGGRVVVAGNERFAAHPEETRSLVGDAAADRLLDAAGRPARATRIGTEAAARGFAAATGFIGDAPVAGVAAYGQRVDEADAADAAAGAVTLLDAPSRVEEAATGLAAAGAHLVLHVTGQGTPAGHPVVPVVKLSGDADTLAAVPDDIDLDARDADADDLESLLLGVADGDRTCAERHGLTEFAIARAGPST</sequence>
<geneLocation type="plasmid" evidence="5 6">
    <name>pHG1</name>
</geneLocation>
<dbReference type="EMBL" id="CP011948">
    <property type="protein sequence ID" value="AKU09163.1"/>
    <property type="molecule type" value="Genomic_DNA"/>
</dbReference>
<accession>A0A0K1IXX5</accession>
<evidence type="ECO:0000256" key="1">
    <source>
        <dbReference type="ARBA" id="ARBA00010986"/>
    </source>
</evidence>
<dbReference type="Proteomes" id="UP000066124">
    <property type="component" value="Plasmid pHG1"/>
</dbReference>
<feature type="domain" description="D-galactarate/Altronate dehydratase second" evidence="3">
    <location>
        <begin position="19"/>
        <end position="146"/>
    </location>
</feature>
<evidence type="ECO:0000313" key="5">
    <source>
        <dbReference type="EMBL" id="AKU09163.1"/>
    </source>
</evidence>
<keyword evidence="5" id="KW-0614">Plasmid</keyword>
<keyword evidence="2" id="KW-0456">Lyase</keyword>
<dbReference type="GO" id="GO:0016829">
    <property type="term" value="F:lyase activity"/>
    <property type="evidence" value="ECO:0007669"/>
    <property type="project" value="UniProtKB-KW"/>
</dbReference>
<dbReference type="Pfam" id="PF04295">
    <property type="entry name" value="GD_AH_second"/>
    <property type="match status" value="1"/>
</dbReference>
<feature type="domain" description="D-galactarate/Altronate dehydratase C-terminal" evidence="4">
    <location>
        <begin position="259"/>
        <end position="386"/>
    </location>
</feature>
<proteinExistence type="inferred from homology"/>
<evidence type="ECO:0000256" key="2">
    <source>
        <dbReference type="ARBA" id="ARBA00023239"/>
    </source>
</evidence>
<dbReference type="PATRIC" id="fig|35746.4.peg.3279"/>
<dbReference type="InterPro" id="IPR007392">
    <property type="entry name" value="GD_AH_second"/>
</dbReference>
<reference evidence="6" key="1">
    <citation type="journal article" date="2015" name="J. Biotechnol.">
        <title>Complete genome sequence of Haloferax gibbonsii strain ARA6, a potential producer of polyhydroxyalkanoates and halocins isolated from Araruama, Rio de Janeiro, Brasil.</title>
        <authorList>
            <person name="Pinto L.H."/>
            <person name="D'Alincourt Carvalho-Assef A.P."/>
            <person name="Vieira R.P."/>
            <person name="Clementino M.M."/>
            <person name="Albano R.M."/>
        </authorList>
    </citation>
    <scope>NUCLEOTIDE SEQUENCE [LARGE SCALE GENOMIC DNA]</scope>
    <source>
        <strain evidence="6">ARA6</strain>
        <plasmid evidence="6">Plasmid pHG1</plasmid>
    </source>
</reference>
<evidence type="ECO:0000313" key="6">
    <source>
        <dbReference type="Proteomes" id="UP000066124"/>
    </source>
</evidence>
<dbReference type="InterPro" id="IPR052172">
    <property type="entry name" value="UxaA_altronate/galactarate_dh"/>
</dbReference>
<comment type="similarity">
    <text evidence="1">Belongs to the UxaA family.</text>
</comment>
<name>A0A0K1IXX5_HALGI</name>
<dbReference type="AlphaFoldDB" id="A0A0K1IXX5"/>
<dbReference type="KEGG" id="hgi:ABY42_15240"/>